<evidence type="ECO:0000256" key="1">
    <source>
        <dbReference type="ARBA" id="ARBA00004571"/>
    </source>
</evidence>
<dbReference type="InterPro" id="IPR036942">
    <property type="entry name" value="Beta-barrel_TonB_sf"/>
</dbReference>
<evidence type="ECO:0000256" key="2">
    <source>
        <dbReference type="ARBA" id="ARBA00022448"/>
    </source>
</evidence>
<dbReference type="CDD" id="cd01347">
    <property type="entry name" value="ligand_gated_channel"/>
    <property type="match status" value="1"/>
</dbReference>
<protein>
    <submittedName>
        <fullName evidence="12">TonB-dependent receptor</fullName>
    </submittedName>
</protein>
<proteinExistence type="inferred from homology"/>
<evidence type="ECO:0000256" key="6">
    <source>
        <dbReference type="ARBA" id="ARBA00023136"/>
    </source>
</evidence>
<evidence type="ECO:0000256" key="9">
    <source>
        <dbReference type="RuleBase" id="RU003357"/>
    </source>
</evidence>
<name>A0A5R8KAY8_9BACT</name>
<dbReference type="OrthoDB" id="7374174at2"/>
<evidence type="ECO:0000256" key="4">
    <source>
        <dbReference type="ARBA" id="ARBA00022692"/>
    </source>
</evidence>
<dbReference type="GO" id="GO:0044718">
    <property type="term" value="P:siderophore transmembrane transport"/>
    <property type="evidence" value="ECO:0007669"/>
    <property type="project" value="TreeGrafter"/>
</dbReference>
<dbReference type="Gene3D" id="2.40.170.20">
    <property type="entry name" value="TonB-dependent receptor, beta-barrel domain"/>
    <property type="match status" value="1"/>
</dbReference>
<keyword evidence="3 8" id="KW-1134">Transmembrane beta strand</keyword>
<dbReference type="GO" id="GO:0009279">
    <property type="term" value="C:cell outer membrane"/>
    <property type="evidence" value="ECO:0007669"/>
    <property type="project" value="UniProtKB-SubCell"/>
</dbReference>
<dbReference type="PANTHER" id="PTHR30069:SF37">
    <property type="entry name" value="FERRIC VIBRIOBACTIN RECEPTOR VIUA"/>
    <property type="match status" value="1"/>
</dbReference>
<accession>A0A5R8KAY8</accession>
<reference evidence="12 13" key="1">
    <citation type="submission" date="2019-05" db="EMBL/GenBank/DDBJ databases">
        <title>Verrucobacter flavum gen. nov., sp. nov. a new member of the family Verrucomicrobiaceae.</title>
        <authorList>
            <person name="Szuroczki S."/>
            <person name="Abbaszade G."/>
            <person name="Szabo A."/>
            <person name="Felfoldi T."/>
            <person name="Schumann P."/>
            <person name="Boka K."/>
            <person name="Keki Z."/>
            <person name="Toumi M."/>
            <person name="Toth E."/>
        </authorList>
    </citation>
    <scope>NUCLEOTIDE SEQUENCE [LARGE SCALE GENOMIC DNA]</scope>
    <source>
        <strain evidence="12 13">MG-N-17</strain>
    </source>
</reference>
<comment type="similarity">
    <text evidence="8 9">Belongs to the TonB-dependent receptor family.</text>
</comment>
<dbReference type="GO" id="GO:0015344">
    <property type="term" value="F:siderophore uptake transmembrane transporter activity"/>
    <property type="evidence" value="ECO:0007669"/>
    <property type="project" value="TreeGrafter"/>
</dbReference>
<evidence type="ECO:0000256" key="3">
    <source>
        <dbReference type="ARBA" id="ARBA00022452"/>
    </source>
</evidence>
<keyword evidence="2 8" id="KW-0813">Transport</keyword>
<evidence type="ECO:0000256" key="8">
    <source>
        <dbReference type="PROSITE-ProRule" id="PRU01360"/>
    </source>
</evidence>
<evidence type="ECO:0000313" key="12">
    <source>
        <dbReference type="EMBL" id="TLD69474.1"/>
    </source>
</evidence>
<dbReference type="InterPro" id="IPR000531">
    <property type="entry name" value="Beta-barrel_TonB"/>
</dbReference>
<keyword evidence="12" id="KW-0675">Receptor</keyword>
<dbReference type="InterPro" id="IPR039426">
    <property type="entry name" value="TonB-dep_rcpt-like"/>
</dbReference>
<dbReference type="AlphaFoldDB" id="A0A5R8KAY8"/>
<sequence length="719" mass="78910">MELSEREVELAESKLLRRFQLCREWAVLLLVGWMFCPQLVYGQEPVIELETTTVVSSRYPTVEEGGGGFSTTSINQEELGSAPQARLDDVIRSIVPGFSLFRRSSSATANPTTQGASLRNLGPNGAGRTLVLLDGVPQNDPFGGWVYWQRLPPGLLGNVTVVQGGGAGLFGNNALGGTIYLSRRNGHTVSASLMGGERETAEGVLLLSSAWGNWEVDAALQAQHTGGHPVVREDQRGPVDIDADSRSMLFESGVATTLESGVRVSVRASWFEEERGNGTPLTGNRSEALDLSLGIRGPEGEVQWEGLLYFQDRRFESTFSSVNEERTMEVPALDQYAVPAHSLGFSFTTTFVGGLPMAGAGRDESKLIVGVDGRWIEGETRERFRFDDGGFLNEREAGGMQSFFGVFAEQNWAMGEDVKVTLGGRADYWSVTDGRRVERVRSTGATFLDESFDDRDGVATNGRLGISWDALDRLTLRAAGYSGFRVPTLNELYRPFRVRNDVTGANDELEPEKLLGAEAGMEWRPVEEVKLGAVLFWNRLNDAVANVTVLEGPGTAPDGTMIPAGGVFRQRQNVESVTTRGLELSGQWQALDHLKMSLAYLFTNTELRDSSSQLDGRELAQAPAHVVTGAVAWRPHKQWEAVLQARYGSEQFEDDLNSITLESYVVWDAALNYQMTQQLSVGLVVENVFDRMVETGRSADGVVSIGAPRWVGLRMKWDW</sequence>
<keyword evidence="7 8" id="KW-0998">Cell outer membrane</keyword>
<dbReference type="Proteomes" id="UP000306196">
    <property type="component" value="Unassembled WGS sequence"/>
</dbReference>
<dbReference type="SUPFAM" id="SSF56935">
    <property type="entry name" value="Porins"/>
    <property type="match status" value="1"/>
</dbReference>
<dbReference type="InterPro" id="IPR012910">
    <property type="entry name" value="Plug_dom"/>
</dbReference>
<evidence type="ECO:0000259" key="11">
    <source>
        <dbReference type="Pfam" id="PF07715"/>
    </source>
</evidence>
<comment type="subcellular location">
    <subcellularLocation>
        <location evidence="1 8">Cell outer membrane</location>
        <topology evidence="1 8">Multi-pass membrane protein</topology>
    </subcellularLocation>
</comment>
<organism evidence="12 13">
    <name type="scientific">Phragmitibacter flavus</name>
    <dbReference type="NCBI Taxonomy" id="2576071"/>
    <lineage>
        <taxon>Bacteria</taxon>
        <taxon>Pseudomonadati</taxon>
        <taxon>Verrucomicrobiota</taxon>
        <taxon>Verrucomicrobiia</taxon>
        <taxon>Verrucomicrobiales</taxon>
        <taxon>Verrucomicrobiaceae</taxon>
        <taxon>Phragmitibacter</taxon>
    </lineage>
</organism>
<keyword evidence="4 8" id="KW-0812">Transmembrane</keyword>
<dbReference type="EMBL" id="VAUV01000013">
    <property type="protein sequence ID" value="TLD69474.1"/>
    <property type="molecule type" value="Genomic_DNA"/>
</dbReference>
<gene>
    <name evidence="12" type="ORF">FEM03_17695</name>
</gene>
<dbReference type="Pfam" id="PF00593">
    <property type="entry name" value="TonB_dep_Rec_b-barrel"/>
    <property type="match status" value="1"/>
</dbReference>
<dbReference type="PROSITE" id="PS52016">
    <property type="entry name" value="TONB_DEPENDENT_REC_3"/>
    <property type="match status" value="1"/>
</dbReference>
<dbReference type="Pfam" id="PF07715">
    <property type="entry name" value="Plug"/>
    <property type="match status" value="1"/>
</dbReference>
<evidence type="ECO:0000259" key="10">
    <source>
        <dbReference type="Pfam" id="PF00593"/>
    </source>
</evidence>
<comment type="caution">
    <text evidence="12">The sequence shown here is derived from an EMBL/GenBank/DDBJ whole genome shotgun (WGS) entry which is preliminary data.</text>
</comment>
<dbReference type="Gene3D" id="2.170.130.10">
    <property type="entry name" value="TonB-dependent receptor, plug domain"/>
    <property type="match status" value="1"/>
</dbReference>
<keyword evidence="6 8" id="KW-0472">Membrane</keyword>
<feature type="domain" description="TonB-dependent receptor-like beta-barrel" evidence="10">
    <location>
        <begin position="309"/>
        <end position="688"/>
    </location>
</feature>
<dbReference type="PANTHER" id="PTHR30069">
    <property type="entry name" value="TONB-DEPENDENT OUTER MEMBRANE RECEPTOR"/>
    <property type="match status" value="1"/>
</dbReference>
<feature type="domain" description="TonB-dependent receptor plug" evidence="11">
    <location>
        <begin position="70"/>
        <end position="178"/>
    </location>
</feature>
<evidence type="ECO:0000256" key="5">
    <source>
        <dbReference type="ARBA" id="ARBA00023077"/>
    </source>
</evidence>
<dbReference type="InterPro" id="IPR037066">
    <property type="entry name" value="Plug_dom_sf"/>
</dbReference>
<keyword evidence="5 9" id="KW-0798">TonB box</keyword>
<evidence type="ECO:0000313" key="13">
    <source>
        <dbReference type="Proteomes" id="UP000306196"/>
    </source>
</evidence>
<evidence type="ECO:0000256" key="7">
    <source>
        <dbReference type="ARBA" id="ARBA00023237"/>
    </source>
</evidence>
<keyword evidence="13" id="KW-1185">Reference proteome</keyword>